<dbReference type="Proteomes" id="UP001500689">
    <property type="component" value="Unassembled WGS sequence"/>
</dbReference>
<evidence type="ECO:0000313" key="2">
    <source>
        <dbReference type="EMBL" id="GAA3541789.1"/>
    </source>
</evidence>
<accession>A0ABP6VYF0</accession>
<reference evidence="3" key="1">
    <citation type="journal article" date="2019" name="Int. J. Syst. Evol. Microbiol.">
        <title>The Global Catalogue of Microorganisms (GCM) 10K type strain sequencing project: providing services to taxonomists for standard genome sequencing and annotation.</title>
        <authorList>
            <consortium name="The Broad Institute Genomics Platform"/>
            <consortium name="The Broad Institute Genome Sequencing Center for Infectious Disease"/>
            <person name="Wu L."/>
            <person name="Ma J."/>
        </authorList>
    </citation>
    <scope>NUCLEOTIDE SEQUENCE [LARGE SCALE GENOMIC DNA]</scope>
    <source>
        <strain evidence="3">JCM 16898</strain>
    </source>
</reference>
<evidence type="ECO:0000313" key="3">
    <source>
        <dbReference type="Proteomes" id="UP001500689"/>
    </source>
</evidence>
<name>A0ABP6VYF0_9PSEU</name>
<dbReference type="Gene3D" id="3.30.530.20">
    <property type="match status" value="1"/>
</dbReference>
<keyword evidence="3" id="KW-1185">Reference proteome</keyword>
<dbReference type="InterPro" id="IPR023393">
    <property type="entry name" value="START-like_dom_sf"/>
</dbReference>
<proteinExistence type="predicted"/>
<dbReference type="RefSeq" id="WP_344859295.1">
    <property type="nucleotide sequence ID" value="NZ_BAAAZN010000005.1"/>
</dbReference>
<gene>
    <name evidence="2" type="ORF">GCM10022222_26830</name>
</gene>
<organism evidence="2 3">
    <name type="scientific">Amycolatopsis ultiminotia</name>
    <dbReference type="NCBI Taxonomy" id="543629"/>
    <lineage>
        <taxon>Bacteria</taxon>
        <taxon>Bacillati</taxon>
        <taxon>Actinomycetota</taxon>
        <taxon>Actinomycetes</taxon>
        <taxon>Pseudonocardiales</taxon>
        <taxon>Pseudonocardiaceae</taxon>
        <taxon>Amycolatopsis</taxon>
    </lineage>
</organism>
<comment type="caution">
    <text evidence="2">The sequence shown here is derived from an EMBL/GenBank/DDBJ whole genome shotgun (WGS) entry which is preliminary data.</text>
</comment>
<feature type="region of interest" description="Disordered" evidence="1">
    <location>
        <begin position="1"/>
        <end position="23"/>
    </location>
</feature>
<dbReference type="SUPFAM" id="SSF55961">
    <property type="entry name" value="Bet v1-like"/>
    <property type="match status" value="1"/>
</dbReference>
<feature type="region of interest" description="Disordered" evidence="1">
    <location>
        <begin position="87"/>
        <end position="115"/>
    </location>
</feature>
<sequence>MDHTGSAHRMTHDGTGGLVEGENLELDPLVQSFRVVWDDDIAAPGTSQVTWEIEQVADSCRLVVRHDQQAADEHLFGWPTVLPVPKTWPETGTELTTPGSLRYGGKPSRPPAGHV</sequence>
<protein>
    <submittedName>
        <fullName evidence="2">Uncharacterized protein</fullName>
    </submittedName>
</protein>
<evidence type="ECO:0000256" key="1">
    <source>
        <dbReference type="SAM" id="MobiDB-lite"/>
    </source>
</evidence>
<dbReference type="EMBL" id="BAAAZN010000005">
    <property type="protein sequence ID" value="GAA3541789.1"/>
    <property type="molecule type" value="Genomic_DNA"/>
</dbReference>